<feature type="compositionally biased region" description="Low complexity" evidence="1">
    <location>
        <begin position="153"/>
        <end position="174"/>
    </location>
</feature>
<feature type="compositionally biased region" description="Basic residues" evidence="1">
    <location>
        <begin position="175"/>
        <end position="189"/>
    </location>
</feature>
<evidence type="ECO:0000256" key="1">
    <source>
        <dbReference type="SAM" id="MobiDB-lite"/>
    </source>
</evidence>
<feature type="compositionally biased region" description="Basic and acidic residues" evidence="1">
    <location>
        <begin position="265"/>
        <end position="276"/>
    </location>
</feature>
<dbReference type="InterPro" id="IPR036291">
    <property type="entry name" value="NAD(P)-bd_dom_sf"/>
</dbReference>
<feature type="region of interest" description="Disordered" evidence="1">
    <location>
        <begin position="134"/>
        <end position="341"/>
    </location>
</feature>
<dbReference type="AlphaFoldDB" id="A0A7S0GRB1"/>
<feature type="compositionally biased region" description="Low complexity" evidence="1">
    <location>
        <begin position="285"/>
        <end position="297"/>
    </location>
</feature>
<evidence type="ECO:0000313" key="2">
    <source>
        <dbReference type="EMBL" id="CAD8440606.1"/>
    </source>
</evidence>
<feature type="region of interest" description="Disordered" evidence="1">
    <location>
        <begin position="43"/>
        <end position="110"/>
    </location>
</feature>
<name>A0A7S0GRB1_9EUKA</name>
<gene>
    <name evidence="2" type="ORF">LAMO00422_LOCUS5905</name>
</gene>
<protein>
    <submittedName>
        <fullName evidence="2">Uncharacterized protein</fullName>
    </submittedName>
</protein>
<organism evidence="2">
    <name type="scientific">Amorphochlora amoebiformis</name>
    <dbReference type="NCBI Taxonomy" id="1561963"/>
    <lineage>
        <taxon>Eukaryota</taxon>
        <taxon>Sar</taxon>
        <taxon>Rhizaria</taxon>
        <taxon>Cercozoa</taxon>
        <taxon>Chlorarachniophyceae</taxon>
        <taxon>Amorphochlora</taxon>
    </lineage>
</organism>
<proteinExistence type="predicted"/>
<dbReference type="SUPFAM" id="SSF51735">
    <property type="entry name" value="NAD(P)-binding Rossmann-fold domains"/>
    <property type="match status" value="1"/>
</dbReference>
<sequence length="709" mass="77302">MEPQFRNRLGKNFGQTRVRKMSFFAALENIELHQELRLAALEAERESDIDDPDLISSSDPEPEEAQDNYLGDTGGGAEGFRERSSSTPNPSHLPLIDKSSRPRIAMPMPEMTEMTDPEITSTMPTMPSHIETAKVDFKTKRRLPSNSPKQTVGRRFSSGSKGSKASVASYSSRKTIGKGHLNKSRHGNRHGAGDSGSVSSTGKKKIRKYHTLNPKSLRVDSPMQLRVKTKQTHSASASPPPSRSKPSTARPKTASSRPRATTPSPKEDKKFAKDVNLKPNLKATSSSRRLSDPISSIGRGPPRPTRSRFDHGGIYKKPVGYTKVDSKTKKKKKKKLGLGGYKPQKYGTLKAALKKHNPRNRKKKLSAQSAQLKPGVAVVTGVENSGGLAIARALAAKDITVIAVSTPEGIEAALNKIVDEEKEHSNKNTLRLEAKKIQNAIASTAGSGFGLDPDRPVTPMDEGEKQVGVAAHLDNMHPCPADVTTKEGCTEVYNMISDFIKTTNKPFRYLVHAMACEVPPPEGSGSGSGSVGQASGSACKVLDTDEKKLLSIQTSMITAPIMLTAKLATLFDKKSTDANRVMVFVKEKPRSSKAFIDNGIYSVGEAALRATLTLLRGELPSHDPTIHITCVKPVVFKAFDYTKVEPRKKRGSAILSSPPPTSIDPVVFGAYVTWVLMESNLSTFKQEGDVFDKVHHRHWATTFKKKQML</sequence>
<dbReference type="EMBL" id="HBEM01008442">
    <property type="protein sequence ID" value="CAD8440606.1"/>
    <property type="molecule type" value="Transcribed_RNA"/>
</dbReference>
<reference evidence="2" key="1">
    <citation type="submission" date="2021-01" db="EMBL/GenBank/DDBJ databases">
        <authorList>
            <person name="Corre E."/>
            <person name="Pelletier E."/>
            <person name="Niang G."/>
            <person name="Scheremetjew M."/>
            <person name="Finn R."/>
            <person name="Kale V."/>
            <person name="Holt S."/>
            <person name="Cochrane G."/>
            <person name="Meng A."/>
            <person name="Brown T."/>
            <person name="Cohen L."/>
        </authorList>
    </citation>
    <scope>NUCLEOTIDE SEQUENCE</scope>
    <source>
        <strain evidence="2">CCMP2058</strain>
    </source>
</reference>
<feature type="compositionally biased region" description="Polar residues" evidence="1">
    <location>
        <begin position="253"/>
        <end position="264"/>
    </location>
</feature>
<accession>A0A7S0GRB1</accession>
<dbReference type="Gene3D" id="3.40.50.720">
    <property type="entry name" value="NAD(P)-binding Rossmann-like Domain"/>
    <property type="match status" value="1"/>
</dbReference>